<name>A0A1H2ADD3_MUCMA</name>
<protein>
    <submittedName>
        <fullName evidence="1">Uncharacterized protein</fullName>
    </submittedName>
</protein>
<dbReference type="AlphaFoldDB" id="A0A1H2ADD3"/>
<reference evidence="1 2" key="1">
    <citation type="submission" date="2016-10" db="EMBL/GenBank/DDBJ databases">
        <authorList>
            <person name="de Groot N.N."/>
        </authorList>
    </citation>
    <scope>NUCLEOTIDE SEQUENCE [LARGE SCALE GENOMIC DNA]</scope>
    <source>
        <strain evidence="1 2">MP1X4</strain>
    </source>
</reference>
<dbReference type="Proteomes" id="UP000199679">
    <property type="component" value="Chromosome I"/>
</dbReference>
<gene>
    <name evidence="1" type="ORF">SAMN05216490_3483</name>
</gene>
<organism evidence="1 2">
    <name type="scientific">Mucilaginibacter mallensis</name>
    <dbReference type="NCBI Taxonomy" id="652787"/>
    <lineage>
        <taxon>Bacteria</taxon>
        <taxon>Pseudomonadati</taxon>
        <taxon>Bacteroidota</taxon>
        <taxon>Sphingobacteriia</taxon>
        <taxon>Sphingobacteriales</taxon>
        <taxon>Sphingobacteriaceae</taxon>
        <taxon>Mucilaginibacter</taxon>
    </lineage>
</organism>
<evidence type="ECO:0000313" key="1">
    <source>
        <dbReference type="EMBL" id="SDT43904.1"/>
    </source>
</evidence>
<accession>A0A1H2ADD3</accession>
<proteinExistence type="predicted"/>
<sequence>MNKFAELHKSKNSINCINILIFSILHKSNIRKIPELFAENLQKNGR</sequence>
<keyword evidence="2" id="KW-1185">Reference proteome</keyword>
<evidence type="ECO:0000313" key="2">
    <source>
        <dbReference type="Proteomes" id="UP000199679"/>
    </source>
</evidence>
<dbReference type="EMBL" id="LT629740">
    <property type="protein sequence ID" value="SDT43904.1"/>
    <property type="molecule type" value="Genomic_DNA"/>
</dbReference>